<feature type="transmembrane region" description="Helical" evidence="6">
    <location>
        <begin position="31"/>
        <end position="51"/>
    </location>
</feature>
<evidence type="ECO:0000256" key="1">
    <source>
        <dbReference type="ARBA" id="ARBA00004141"/>
    </source>
</evidence>
<evidence type="ECO:0000256" key="5">
    <source>
        <dbReference type="SAM" id="MobiDB-lite"/>
    </source>
</evidence>
<evidence type="ECO:0000256" key="2">
    <source>
        <dbReference type="ARBA" id="ARBA00022692"/>
    </source>
</evidence>
<comment type="subcellular location">
    <subcellularLocation>
        <location evidence="1">Membrane</location>
        <topology evidence="1">Multi-pass membrane protein</topology>
    </subcellularLocation>
</comment>
<dbReference type="SUPFAM" id="SSF103473">
    <property type="entry name" value="MFS general substrate transporter"/>
    <property type="match status" value="1"/>
</dbReference>
<feature type="transmembrane region" description="Helical" evidence="6">
    <location>
        <begin position="248"/>
        <end position="266"/>
    </location>
</feature>
<sequence>MTDTVSVPQLTSADMKEVQAPYKVHWFRSTIFQILVVGAVFFCAPGMYNALANLGAGGLATPWYANATAAAGYVFMAFFALIGGIIVSKIGPRLALLISSTGDIVYGGSLYLNSKNGTQWFLMLGSIWSGVTDGLMYSVEGPIITGYPEPHVKGRMLGLWVFMRSIAPCIGGAIILGLNSDFNSDGSVSLNTYIAIIAIMACGPFFALLLSAPEKVQRKDGKKVEWRRTGWVTSSKEWWRVASSKHMVLLYPLFFTSWFYGSYIGTLQTQYMTVRTRALCAFAIPWGDILGGFLLGYFLDYQGISVKQRARWSFIGVMVFNLALWLWAAIITKELHNHGTQELVDWTSGGIFSRTFSLFVIFDAATMMTQTAMFWIIGKMSDDFAVLSYMTGTFRAVESAGQAVAFGIKSTDSSDWISIGMNIGLIVLSLPFAWVVIRKVGVVDFETITFEHATKQTLQEDPSPSPSRSSQDEKAAA</sequence>
<dbReference type="InterPro" id="IPR036259">
    <property type="entry name" value="MFS_trans_sf"/>
</dbReference>
<feature type="transmembrane region" description="Helical" evidence="6">
    <location>
        <begin position="351"/>
        <end position="377"/>
    </location>
</feature>
<proteinExistence type="predicted"/>
<feature type="transmembrane region" description="Helical" evidence="6">
    <location>
        <begin position="416"/>
        <end position="437"/>
    </location>
</feature>
<dbReference type="Pfam" id="PF07690">
    <property type="entry name" value="MFS_1"/>
    <property type="match status" value="1"/>
</dbReference>
<accession>A0ABR2ZZ00</accession>
<dbReference type="Gene3D" id="1.20.1250.20">
    <property type="entry name" value="MFS general substrate transporter like domains"/>
    <property type="match status" value="1"/>
</dbReference>
<evidence type="ECO:0000256" key="6">
    <source>
        <dbReference type="SAM" id="Phobius"/>
    </source>
</evidence>
<feature type="transmembrane region" description="Helical" evidence="6">
    <location>
        <begin position="384"/>
        <end position="404"/>
    </location>
</feature>
<keyword evidence="4 6" id="KW-0472">Membrane</keyword>
<keyword evidence="8" id="KW-1185">Reference proteome</keyword>
<evidence type="ECO:0000313" key="7">
    <source>
        <dbReference type="EMBL" id="KAL0066500.1"/>
    </source>
</evidence>
<protein>
    <recommendedName>
        <fullName evidence="9">MFS general substrate transporter</fullName>
    </recommendedName>
</protein>
<dbReference type="PANTHER" id="PTHR23294">
    <property type="entry name" value="ET TRANSLATION PRODUCT-RELATED"/>
    <property type="match status" value="1"/>
</dbReference>
<feature type="transmembrane region" description="Helical" evidence="6">
    <location>
        <begin position="278"/>
        <end position="299"/>
    </location>
</feature>
<evidence type="ECO:0000313" key="8">
    <source>
        <dbReference type="Proteomes" id="UP001437256"/>
    </source>
</evidence>
<organism evidence="7 8">
    <name type="scientific">Marasmius tenuissimus</name>
    <dbReference type="NCBI Taxonomy" id="585030"/>
    <lineage>
        <taxon>Eukaryota</taxon>
        <taxon>Fungi</taxon>
        <taxon>Dikarya</taxon>
        <taxon>Basidiomycota</taxon>
        <taxon>Agaricomycotina</taxon>
        <taxon>Agaricomycetes</taxon>
        <taxon>Agaricomycetidae</taxon>
        <taxon>Agaricales</taxon>
        <taxon>Marasmiineae</taxon>
        <taxon>Marasmiaceae</taxon>
        <taxon>Marasmius</taxon>
    </lineage>
</organism>
<dbReference type="Proteomes" id="UP001437256">
    <property type="component" value="Unassembled WGS sequence"/>
</dbReference>
<name>A0ABR2ZZ00_9AGAR</name>
<comment type="caution">
    <text evidence="7">The sequence shown here is derived from an EMBL/GenBank/DDBJ whole genome shotgun (WGS) entry which is preliminary data.</text>
</comment>
<dbReference type="PANTHER" id="PTHR23294:SF59">
    <property type="entry name" value="UNC93-LIKE PROTEIN C922.05C"/>
    <property type="match status" value="1"/>
</dbReference>
<reference evidence="7 8" key="1">
    <citation type="submission" date="2024-05" db="EMBL/GenBank/DDBJ databases">
        <title>A draft genome resource for the thread blight pathogen Marasmius tenuissimus strain MS-2.</title>
        <authorList>
            <person name="Yulfo-Soto G.E."/>
            <person name="Baruah I.K."/>
            <person name="Amoako-Attah I."/>
            <person name="Bukari Y."/>
            <person name="Meinhardt L.W."/>
            <person name="Bailey B.A."/>
            <person name="Cohen S.P."/>
        </authorList>
    </citation>
    <scope>NUCLEOTIDE SEQUENCE [LARGE SCALE GENOMIC DNA]</scope>
    <source>
        <strain evidence="7 8">MS-2</strain>
    </source>
</reference>
<feature type="transmembrane region" description="Helical" evidence="6">
    <location>
        <begin position="311"/>
        <end position="331"/>
    </location>
</feature>
<keyword evidence="2 6" id="KW-0812">Transmembrane</keyword>
<dbReference type="InterPro" id="IPR051617">
    <property type="entry name" value="UNC-93-like_regulator"/>
</dbReference>
<feature type="transmembrane region" description="Helical" evidence="6">
    <location>
        <begin position="190"/>
        <end position="212"/>
    </location>
</feature>
<feature type="region of interest" description="Disordered" evidence="5">
    <location>
        <begin position="456"/>
        <end position="477"/>
    </location>
</feature>
<keyword evidence="3 6" id="KW-1133">Transmembrane helix</keyword>
<feature type="transmembrane region" description="Helical" evidence="6">
    <location>
        <begin position="63"/>
        <end position="87"/>
    </location>
</feature>
<evidence type="ECO:0008006" key="9">
    <source>
        <dbReference type="Google" id="ProtNLM"/>
    </source>
</evidence>
<feature type="transmembrane region" description="Helical" evidence="6">
    <location>
        <begin position="157"/>
        <end position="178"/>
    </location>
</feature>
<gene>
    <name evidence="7" type="ORF">AAF712_006543</name>
</gene>
<dbReference type="InterPro" id="IPR011701">
    <property type="entry name" value="MFS"/>
</dbReference>
<dbReference type="EMBL" id="JBBXMP010000035">
    <property type="protein sequence ID" value="KAL0066500.1"/>
    <property type="molecule type" value="Genomic_DNA"/>
</dbReference>
<evidence type="ECO:0000256" key="4">
    <source>
        <dbReference type="ARBA" id="ARBA00023136"/>
    </source>
</evidence>
<evidence type="ECO:0000256" key="3">
    <source>
        <dbReference type="ARBA" id="ARBA00022989"/>
    </source>
</evidence>